<dbReference type="AlphaFoldDB" id="A0A6M3IMS2"/>
<keyword evidence="1" id="KW-0175">Coiled coil</keyword>
<feature type="coiled-coil region" evidence="1">
    <location>
        <begin position="99"/>
        <end position="133"/>
    </location>
</feature>
<evidence type="ECO:0000313" key="2">
    <source>
        <dbReference type="EMBL" id="QJA58531.1"/>
    </source>
</evidence>
<protein>
    <submittedName>
        <fullName evidence="2">Uncharacterized protein</fullName>
    </submittedName>
</protein>
<dbReference type="EMBL" id="MT141605">
    <property type="protein sequence ID" value="QJA68303.1"/>
    <property type="molecule type" value="Genomic_DNA"/>
</dbReference>
<name>A0A6M3IMS2_9ZZZZ</name>
<organism evidence="2">
    <name type="scientific">viral metagenome</name>
    <dbReference type="NCBI Taxonomy" id="1070528"/>
    <lineage>
        <taxon>unclassified sequences</taxon>
        <taxon>metagenomes</taxon>
        <taxon>organismal metagenomes</taxon>
    </lineage>
</organism>
<proteinExistence type="predicted"/>
<accession>A0A6M3IMS2</accession>
<gene>
    <name evidence="3" type="ORF">MM415A07106_0003</name>
    <name evidence="2" type="ORF">MM415B01439_0008</name>
</gene>
<sequence length="196" mass="21962">MLEKQEFTTKMQELAQIIGYTLEVVSTEINELMAELKNGIEGIIIRGCSGWAKTGQLNIFGDYPRTKDGRIIHTAAASINVSEKKTAEQISRDIARRFLPEYRATLQKAIEQIQDIDDREDKARADIDRMIAEIPGAYCQDPYASRNGTATRSHVYVRGSYGNKIEIARNSGGLHGLTLQDLTTDQVIQIMNSIKK</sequence>
<evidence type="ECO:0000313" key="3">
    <source>
        <dbReference type="EMBL" id="QJA68303.1"/>
    </source>
</evidence>
<evidence type="ECO:0000256" key="1">
    <source>
        <dbReference type="SAM" id="Coils"/>
    </source>
</evidence>
<reference evidence="2" key="1">
    <citation type="submission" date="2020-03" db="EMBL/GenBank/DDBJ databases">
        <title>The deep terrestrial virosphere.</title>
        <authorList>
            <person name="Holmfeldt K."/>
            <person name="Nilsson E."/>
            <person name="Simone D."/>
            <person name="Lopez-Fernandez M."/>
            <person name="Wu X."/>
            <person name="de Brujin I."/>
            <person name="Lundin D."/>
            <person name="Andersson A."/>
            <person name="Bertilsson S."/>
            <person name="Dopson M."/>
        </authorList>
    </citation>
    <scope>NUCLEOTIDE SEQUENCE</scope>
    <source>
        <strain evidence="3">MM415A07106</strain>
        <strain evidence="2">MM415B01439</strain>
    </source>
</reference>
<dbReference type="EMBL" id="MT141328">
    <property type="protein sequence ID" value="QJA58531.1"/>
    <property type="molecule type" value="Genomic_DNA"/>
</dbReference>